<organism evidence="2 3">
    <name type="scientific">Nocardioides furvisabuli</name>
    <dbReference type="NCBI Taxonomy" id="375542"/>
    <lineage>
        <taxon>Bacteria</taxon>
        <taxon>Bacillati</taxon>
        <taxon>Actinomycetota</taxon>
        <taxon>Actinomycetes</taxon>
        <taxon>Propionibacteriales</taxon>
        <taxon>Nocardioidaceae</taxon>
        <taxon>Nocardioides</taxon>
    </lineage>
</organism>
<dbReference type="InterPro" id="IPR011010">
    <property type="entry name" value="DNA_brk_join_enz"/>
</dbReference>
<sequence length="478" mass="53510">MNTVWGVYNLQGKLVDGTHVDADHRQCVRWFVRWRVNGAEHKRTFRQKGHAKTWRDQLNRARLMGWAADKRGWPLDPAAAAPTSEPQAEETRALTFEHYCNDVWYPSARAGSDWSHKNRIGHRANMRLAIEILRYGERDPRAAAAGARSGDSMFMNDIVPDDVLRAIAARKLINKRTAAVNARRIEKAFASGVQDVELIEERATTTTVRAFYITLAMILRSAFNSEQIPRNPLLGTSKRAPKPQQPRLSHRIVPSIDEVFDLADAIAKLGPRGTDGRPSGERFRSLIMCAGTLAPRPGELTAHRPEWIDWGDPVIVRFERTEAAVYDTEEGVRGREVRHLKHRVATDVRAVPALAAVADALRVHLERGYASPHRTWTSPTGTAGLDWHNIIDTYWRPACEQVFGGTDKAELAVMSPSTLRKAAITFWLDSNINPYLAAEWAGHSEDVSKRYYAGRANTSFADEAALLAARRSTDTSLG</sequence>
<dbReference type="RefSeq" id="WP_231248447.1">
    <property type="nucleotide sequence ID" value="NZ_BAAAMQ010000010.1"/>
</dbReference>
<evidence type="ECO:0000313" key="2">
    <source>
        <dbReference type="EMBL" id="GAA2108051.1"/>
    </source>
</evidence>
<comment type="caution">
    <text evidence="2">The sequence shown here is derived from an EMBL/GenBank/DDBJ whole genome shotgun (WGS) entry which is preliminary data.</text>
</comment>
<dbReference type="Proteomes" id="UP001501161">
    <property type="component" value="Unassembled WGS sequence"/>
</dbReference>
<gene>
    <name evidence="2" type="ORF">GCM10009726_22110</name>
</gene>
<evidence type="ECO:0008006" key="4">
    <source>
        <dbReference type="Google" id="ProtNLM"/>
    </source>
</evidence>
<keyword evidence="3" id="KW-1185">Reference proteome</keyword>
<dbReference type="Gene3D" id="1.10.443.10">
    <property type="entry name" value="Intergrase catalytic core"/>
    <property type="match status" value="1"/>
</dbReference>
<reference evidence="2 3" key="1">
    <citation type="journal article" date="2019" name="Int. J. Syst. Evol. Microbiol.">
        <title>The Global Catalogue of Microorganisms (GCM) 10K type strain sequencing project: providing services to taxonomists for standard genome sequencing and annotation.</title>
        <authorList>
            <consortium name="The Broad Institute Genomics Platform"/>
            <consortium name="The Broad Institute Genome Sequencing Center for Infectious Disease"/>
            <person name="Wu L."/>
            <person name="Ma J."/>
        </authorList>
    </citation>
    <scope>NUCLEOTIDE SEQUENCE [LARGE SCALE GENOMIC DNA]</scope>
    <source>
        <strain evidence="2 3">JCM 13813</strain>
    </source>
</reference>
<accession>A0ABN2XDG9</accession>
<dbReference type="EMBL" id="BAAAMQ010000010">
    <property type="protein sequence ID" value="GAA2108051.1"/>
    <property type="molecule type" value="Genomic_DNA"/>
</dbReference>
<dbReference type="InterPro" id="IPR013762">
    <property type="entry name" value="Integrase-like_cat_sf"/>
</dbReference>
<proteinExistence type="predicted"/>
<keyword evidence="1" id="KW-0233">DNA recombination</keyword>
<dbReference type="SUPFAM" id="SSF56349">
    <property type="entry name" value="DNA breaking-rejoining enzymes"/>
    <property type="match status" value="1"/>
</dbReference>
<evidence type="ECO:0000313" key="3">
    <source>
        <dbReference type="Proteomes" id="UP001501161"/>
    </source>
</evidence>
<protein>
    <recommendedName>
        <fullName evidence="4">Tyr recombinase domain-containing protein</fullName>
    </recommendedName>
</protein>
<evidence type="ECO:0000256" key="1">
    <source>
        <dbReference type="ARBA" id="ARBA00023172"/>
    </source>
</evidence>
<name>A0ABN2XDG9_9ACTN</name>